<dbReference type="SMART" id="SM00347">
    <property type="entry name" value="HTH_MARR"/>
    <property type="match status" value="1"/>
</dbReference>
<dbReference type="GO" id="GO:0003700">
    <property type="term" value="F:DNA-binding transcription factor activity"/>
    <property type="evidence" value="ECO:0007669"/>
    <property type="project" value="InterPro"/>
</dbReference>
<dbReference type="Proteomes" id="UP000186002">
    <property type="component" value="Unassembled WGS sequence"/>
</dbReference>
<dbReference type="InterPro" id="IPR036390">
    <property type="entry name" value="WH_DNA-bd_sf"/>
</dbReference>
<sequence length="225" mass="25868">MVGFGSDHCFESTKLIKHFVQSARSVTIDKKQVNMTDVNLKNLPLTHDLAGQDRRPAEEAEDGIPKDLPYDMMELLFFAYRDFTADADELLTEFGFGRAHHRVLHFVDRNPGIMVTDLLSILGITKQSLGRVLKQLVDLDFIEQQPGPIDRRQRLLYTTRKGHDLATRLMAVQTIRLERAFGDVPPEAATIVRQFLFQMINAEMRPDVARLINKKYRPSMPSRRF</sequence>
<evidence type="ECO:0000256" key="1">
    <source>
        <dbReference type="ARBA" id="ARBA00023015"/>
    </source>
</evidence>
<proteinExistence type="predicted"/>
<dbReference type="EMBL" id="FRBW01000002">
    <property type="protein sequence ID" value="SHM29677.1"/>
    <property type="molecule type" value="Genomic_DNA"/>
</dbReference>
<evidence type="ECO:0000259" key="4">
    <source>
        <dbReference type="PROSITE" id="PS50995"/>
    </source>
</evidence>
<organism evidence="5 6">
    <name type="scientific">Roseibium suaedae</name>
    <dbReference type="NCBI Taxonomy" id="735517"/>
    <lineage>
        <taxon>Bacteria</taxon>
        <taxon>Pseudomonadati</taxon>
        <taxon>Pseudomonadota</taxon>
        <taxon>Alphaproteobacteria</taxon>
        <taxon>Hyphomicrobiales</taxon>
        <taxon>Stappiaceae</taxon>
        <taxon>Roseibium</taxon>
    </lineage>
</organism>
<dbReference type="GO" id="GO:0003677">
    <property type="term" value="F:DNA binding"/>
    <property type="evidence" value="ECO:0007669"/>
    <property type="project" value="UniProtKB-KW"/>
</dbReference>
<protein>
    <submittedName>
        <fullName evidence="5">DNA-binding transcriptional regulator, MarR family</fullName>
    </submittedName>
</protein>
<accession>A0A1M7HNI6</accession>
<dbReference type="PROSITE" id="PS01117">
    <property type="entry name" value="HTH_MARR_1"/>
    <property type="match status" value="1"/>
</dbReference>
<evidence type="ECO:0000313" key="6">
    <source>
        <dbReference type="Proteomes" id="UP000186002"/>
    </source>
</evidence>
<evidence type="ECO:0000256" key="2">
    <source>
        <dbReference type="ARBA" id="ARBA00023125"/>
    </source>
</evidence>
<dbReference type="PROSITE" id="PS50995">
    <property type="entry name" value="HTH_MARR_2"/>
    <property type="match status" value="1"/>
</dbReference>
<dbReference type="InterPro" id="IPR023187">
    <property type="entry name" value="Tscrpt_reg_MarR-type_CS"/>
</dbReference>
<dbReference type="InterPro" id="IPR000835">
    <property type="entry name" value="HTH_MarR-typ"/>
</dbReference>
<dbReference type="Pfam" id="PF12802">
    <property type="entry name" value="MarR_2"/>
    <property type="match status" value="1"/>
</dbReference>
<dbReference type="PANTHER" id="PTHR33164:SF44">
    <property type="entry name" value="TRANSCRIPTIONAL REGULATORY PROTEIN"/>
    <property type="match status" value="1"/>
</dbReference>
<name>A0A1M7HNI6_9HYPH</name>
<dbReference type="STRING" id="735517.SAMN05444272_2270"/>
<feature type="domain" description="HTH marR-type" evidence="4">
    <location>
        <begin position="69"/>
        <end position="201"/>
    </location>
</feature>
<keyword evidence="6" id="KW-1185">Reference proteome</keyword>
<dbReference type="PANTHER" id="PTHR33164">
    <property type="entry name" value="TRANSCRIPTIONAL REGULATOR, MARR FAMILY"/>
    <property type="match status" value="1"/>
</dbReference>
<evidence type="ECO:0000256" key="3">
    <source>
        <dbReference type="ARBA" id="ARBA00023163"/>
    </source>
</evidence>
<dbReference type="GO" id="GO:0006950">
    <property type="term" value="P:response to stress"/>
    <property type="evidence" value="ECO:0007669"/>
    <property type="project" value="TreeGrafter"/>
</dbReference>
<evidence type="ECO:0000313" key="5">
    <source>
        <dbReference type="EMBL" id="SHM29677.1"/>
    </source>
</evidence>
<keyword evidence="1" id="KW-0805">Transcription regulation</keyword>
<dbReference type="AlphaFoldDB" id="A0A1M7HNI6"/>
<reference evidence="5 6" key="1">
    <citation type="submission" date="2016-11" db="EMBL/GenBank/DDBJ databases">
        <authorList>
            <person name="Jaros S."/>
            <person name="Januszkiewicz K."/>
            <person name="Wedrychowicz H."/>
        </authorList>
    </citation>
    <scope>NUCLEOTIDE SEQUENCE [LARGE SCALE GENOMIC DNA]</scope>
    <source>
        <strain evidence="5 6">DSM 22153</strain>
    </source>
</reference>
<keyword evidence="2 5" id="KW-0238">DNA-binding</keyword>
<dbReference type="InterPro" id="IPR039422">
    <property type="entry name" value="MarR/SlyA-like"/>
</dbReference>
<dbReference type="SUPFAM" id="SSF46785">
    <property type="entry name" value="Winged helix' DNA-binding domain"/>
    <property type="match status" value="1"/>
</dbReference>
<dbReference type="Gene3D" id="1.10.10.10">
    <property type="entry name" value="Winged helix-like DNA-binding domain superfamily/Winged helix DNA-binding domain"/>
    <property type="match status" value="1"/>
</dbReference>
<dbReference type="InterPro" id="IPR036388">
    <property type="entry name" value="WH-like_DNA-bd_sf"/>
</dbReference>
<gene>
    <name evidence="5" type="ORF">SAMN05444272_2270</name>
</gene>
<keyword evidence="3" id="KW-0804">Transcription</keyword>